<sequence>MNFASLLFSVDVISRLLHYVFHENQETVELEKIAIAAGFFEAKVYKIGAGFMGNLVAI</sequence>
<dbReference type="Proteomes" id="UP000231279">
    <property type="component" value="Unassembled WGS sequence"/>
</dbReference>
<keyword evidence="2" id="KW-1185">Reference proteome</keyword>
<dbReference type="OrthoDB" id="6329284at2759"/>
<evidence type="ECO:0000313" key="1">
    <source>
        <dbReference type="EMBL" id="PIN17028.1"/>
    </source>
</evidence>
<accession>A0A2G9HHQ9</accession>
<gene>
    <name evidence="1" type="ORF">CDL12_10313</name>
</gene>
<protein>
    <submittedName>
        <fullName evidence="1">Uncharacterized protein</fullName>
    </submittedName>
</protein>
<reference evidence="2" key="1">
    <citation type="journal article" date="2018" name="Gigascience">
        <title>Genome assembly of the Pink Ipe (Handroanthus impetiginosus, Bignoniaceae), a highly valued, ecologically keystone Neotropical timber forest tree.</title>
        <authorList>
            <person name="Silva-Junior O.B."/>
            <person name="Grattapaglia D."/>
            <person name="Novaes E."/>
            <person name="Collevatti R.G."/>
        </authorList>
    </citation>
    <scope>NUCLEOTIDE SEQUENCE [LARGE SCALE GENOMIC DNA]</scope>
    <source>
        <strain evidence="2">cv. UFG-1</strain>
    </source>
</reference>
<dbReference type="AlphaFoldDB" id="A0A2G9HHQ9"/>
<name>A0A2G9HHQ9_9LAMI</name>
<organism evidence="1 2">
    <name type="scientific">Handroanthus impetiginosus</name>
    <dbReference type="NCBI Taxonomy" id="429701"/>
    <lineage>
        <taxon>Eukaryota</taxon>
        <taxon>Viridiplantae</taxon>
        <taxon>Streptophyta</taxon>
        <taxon>Embryophyta</taxon>
        <taxon>Tracheophyta</taxon>
        <taxon>Spermatophyta</taxon>
        <taxon>Magnoliopsida</taxon>
        <taxon>eudicotyledons</taxon>
        <taxon>Gunneridae</taxon>
        <taxon>Pentapetalae</taxon>
        <taxon>asterids</taxon>
        <taxon>lamiids</taxon>
        <taxon>Lamiales</taxon>
        <taxon>Bignoniaceae</taxon>
        <taxon>Crescentiina</taxon>
        <taxon>Tabebuia alliance</taxon>
        <taxon>Handroanthus</taxon>
    </lineage>
</organism>
<evidence type="ECO:0000313" key="2">
    <source>
        <dbReference type="Proteomes" id="UP000231279"/>
    </source>
</evidence>
<proteinExistence type="predicted"/>
<comment type="caution">
    <text evidence="1">The sequence shown here is derived from an EMBL/GenBank/DDBJ whole genome shotgun (WGS) entry which is preliminary data.</text>
</comment>
<dbReference type="EMBL" id="NKXS01001754">
    <property type="protein sequence ID" value="PIN17028.1"/>
    <property type="molecule type" value="Genomic_DNA"/>
</dbReference>